<comment type="caution">
    <text evidence="2">The sequence shown here is derived from an EMBL/GenBank/DDBJ whole genome shotgun (WGS) entry which is preliminary data.</text>
</comment>
<dbReference type="EMBL" id="JAUSUE010000018">
    <property type="protein sequence ID" value="MDQ0204543.1"/>
    <property type="molecule type" value="Genomic_DNA"/>
</dbReference>
<evidence type="ECO:0000259" key="1">
    <source>
        <dbReference type="SMART" id="SM00481"/>
    </source>
</evidence>
<dbReference type="InterPro" id="IPR052018">
    <property type="entry name" value="PHP_domain"/>
</dbReference>
<dbReference type="CDD" id="cd07438">
    <property type="entry name" value="PHP_HisPPase_AMP"/>
    <property type="match status" value="1"/>
</dbReference>
<dbReference type="RefSeq" id="WP_307224858.1">
    <property type="nucleotide sequence ID" value="NZ_CP116940.1"/>
</dbReference>
<name>A0ABT9Y9M8_9FIRM</name>
<reference evidence="2 3" key="1">
    <citation type="submission" date="2023-07" db="EMBL/GenBank/DDBJ databases">
        <title>Genomic Encyclopedia of Type Strains, Phase IV (KMG-IV): sequencing the most valuable type-strain genomes for metagenomic binning, comparative biology and taxonomic classification.</title>
        <authorList>
            <person name="Goeker M."/>
        </authorList>
    </citation>
    <scope>NUCLEOTIDE SEQUENCE [LARGE SCALE GENOMIC DNA]</scope>
    <source>
        <strain evidence="2 3">DSM 16980</strain>
    </source>
</reference>
<proteinExistence type="predicted"/>
<dbReference type="Gene3D" id="1.10.150.650">
    <property type="match status" value="1"/>
</dbReference>
<organism evidence="2 3">
    <name type="scientific">Pectinatus haikarae</name>
    <dbReference type="NCBI Taxonomy" id="349096"/>
    <lineage>
        <taxon>Bacteria</taxon>
        <taxon>Bacillati</taxon>
        <taxon>Bacillota</taxon>
        <taxon>Negativicutes</taxon>
        <taxon>Selenomonadales</taxon>
        <taxon>Selenomonadaceae</taxon>
        <taxon>Pectinatus</taxon>
    </lineage>
</organism>
<gene>
    <name evidence="2" type="ORF">J2S01_002275</name>
</gene>
<feature type="domain" description="Polymerase/histidinol phosphatase N-terminal" evidence="1">
    <location>
        <begin position="2"/>
        <end position="67"/>
    </location>
</feature>
<dbReference type="SMART" id="SM00481">
    <property type="entry name" value="POLIIIAc"/>
    <property type="match status" value="1"/>
</dbReference>
<dbReference type="Gene3D" id="3.20.20.140">
    <property type="entry name" value="Metal-dependent hydrolases"/>
    <property type="match status" value="1"/>
</dbReference>
<dbReference type="InterPro" id="IPR004013">
    <property type="entry name" value="PHP_dom"/>
</dbReference>
<protein>
    <submittedName>
        <fullName evidence="2">Metal-dependent phosphoesterase TrpH</fullName>
    </submittedName>
</protein>
<dbReference type="SUPFAM" id="SSF89550">
    <property type="entry name" value="PHP domain-like"/>
    <property type="match status" value="1"/>
</dbReference>
<dbReference type="PANTHER" id="PTHR42924">
    <property type="entry name" value="EXONUCLEASE"/>
    <property type="match status" value="1"/>
</dbReference>
<keyword evidence="3" id="KW-1185">Reference proteome</keyword>
<dbReference type="PANTHER" id="PTHR42924:SF3">
    <property type="entry name" value="POLYMERASE_HISTIDINOL PHOSPHATASE N-TERMINAL DOMAIN-CONTAINING PROTEIN"/>
    <property type="match status" value="1"/>
</dbReference>
<evidence type="ECO:0000313" key="3">
    <source>
        <dbReference type="Proteomes" id="UP001239167"/>
    </source>
</evidence>
<accession>A0ABT9Y9M8</accession>
<dbReference type="InterPro" id="IPR016195">
    <property type="entry name" value="Pol/histidinol_Pase-like"/>
</dbReference>
<sequence>MMDLHCHTAASDGQYSPVQLIKLAKKTGITVLAITDHDTVDSLWQGELSAKESCIRFIPGIEINAQGKNVHILGYNINYKSSATQDICAANKQMRRKRAKMIFDYLADKNIYLTWADIEKYAPGGIFARPHFARAMIEQGYISTVSEAFERYLDTEEFRKIKRPRPTAEEAIKMIETMSGIPVLAHPALQKKSNKEIEALIVHLKNTGLAGIECYHSEHSKNDIEKYLAFAHKYDLLITGGSDFHGEKIKPSIKLGTGINNNLNFHDEKLIENLQKFKS</sequence>
<evidence type="ECO:0000313" key="2">
    <source>
        <dbReference type="EMBL" id="MDQ0204543.1"/>
    </source>
</evidence>
<dbReference type="Pfam" id="PF02811">
    <property type="entry name" value="PHP"/>
    <property type="match status" value="1"/>
</dbReference>
<dbReference type="InterPro" id="IPR003141">
    <property type="entry name" value="Pol/His_phosphatase_N"/>
</dbReference>
<dbReference type="Proteomes" id="UP001239167">
    <property type="component" value="Unassembled WGS sequence"/>
</dbReference>